<organism evidence="7 8">
    <name type="scientific">Loxodonta africana</name>
    <name type="common">African elephant</name>
    <dbReference type="NCBI Taxonomy" id="9785"/>
    <lineage>
        <taxon>Eukaryota</taxon>
        <taxon>Metazoa</taxon>
        <taxon>Chordata</taxon>
        <taxon>Craniata</taxon>
        <taxon>Vertebrata</taxon>
        <taxon>Euteleostomi</taxon>
        <taxon>Mammalia</taxon>
        <taxon>Eutheria</taxon>
        <taxon>Afrotheria</taxon>
        <taxon>Proboscidea</taxon>
        <taxon>Elephantidae</taxon>
        <taxon>Loxodonta</taxon>
    </lineage>
</organism>
<evidence type="ECO:0000256" key="1">
    <source>
        <dbReference type="ARBA" id="ARBA00004245"/>
    </source>
</evidence>
<dbReference type="GO" id="GO:0051015">
    <property type="term" value="F:actin filament binding"/>
    <property type="evidence" value="ECO:0007669"/>
    <property type="project" value="InterPro"/>
</dbReference>
<protein>
    <recommendedName>
        <fullName evidence="6">ASD2 domain-containing protein</fullName>
    </recommendedName>
</protein>
<comment type="similarity">
    <text evidence="2">Belongs to the shroom family.</text>
</comment>
<dbReference type="InParanoid" id="G3UH64"/>
<dbReference type="Proteomes" id="UP000007646">
    <property type="component" value="Unassembled WGS sequence"/>
</dbReference>
<keyword evidence="3" id="KW-0963">Cytoplasm</keyword>
<dbReference type="GO" id="GO:0005912">
    <property type="term" value="C:adherens junction"/>
    <property type="evidence" value="ECO:0007669"/>
    <property type="project" value="TreeGrafter"/>
</dbReference>
<sequence>TFEALPPPPPSPLSLETLVNSLDDFPPQAVCEAQLDREAYEDHDTSSSSKFSKMMTSRERPDPGVAHLVGSQILASRLQASIRALGPMRPPSIMGDQPQLAGFLGTQLSPGQPPPIQTQSLTHDPVSGTQGLEKKISAGIQKILKDTRTEPLAKEIVHQDKSQANILVSDSRMKRTMDLMEGLFPRDVNLMMENDIKRKAMVRVVNCPGCKDKRSEEKEMMGMLVNCPAYYNFILKAGALTLPPNLAIETAPAGNVLSVVFIQH</sequence>
<evidence type="ECO:0000259" key="6">
    <source>
        <dbReference type="PROSITE" id="PS51307"/>
    </source>
</evidence>
<dbReference type="GO" id="GO:0043296">
    <property type="term" value="C:apical junction complex"/>
    <property type="evidence" value="ECO:0007669"/>
    <property type="project" value="TreeGrafter"/>
</dbReference>
<dbReference type="PANTHER" id="PTHR15012">
    <property type="entry name" value="APICAL PROTEIN/SHROOM-RELATED"/>
    <property type="match status" value="1"/>
</dbReference>
<dbReference type="Ensembl" id="ENSLAFT00000033926.1">
    <property type="protein sequence ID" value="ENSLAFP00000027172.1"/>
    <property type="gene ID" value="ENSLAFG00000029631.1"/>
</dbReference>
<dbReference type="GeneTree" id="ENSGT00940000157778"/>
<dbReference type="GO" id="GO:0016324">
    <property type="term" value="C:apical plasma membrane"/>
    <property type="evidence" value="ECO:0007669"/>
    <property type="project" value="TreeGrafter"/>
</dbReference>
<name>G3UH64_LOXAF</name>
<dbReference type="Pfam" id="PF08687">
    <property type="entry name" value="ASD2"/>
    <property type="match status" value="1"/>
</dbReference>
<dbReference type="PROSITE" id="PS51307">
    <property type="entry name" value="ASD2"/>
    <property type="match status" value="1"/>
</dbReference>
<accession>G3UH64</accession>
<evidence type="ECO:0000313" key="7">
    <source>
        <dbReference type="Ensembl" id="ENSLAFP00000027172.1"/>
    </source>
</evidence>
<evidence type="ECO:0000256" key="4">
    <source>
        <dbReference type="ARBA" id="ARBA00023212"/>
    </source>
</evidence>
<reference evidence="7" key="3">
    <citation type="submission" date="2025-09" db="UniProtKB">
        <authorList>
            <consortium name="Ensembl"/>
        </authorList>
    </citation>
    <scope>IDENTIFICATION</scope>
    <source>
        <strain evidence="7">Isolate ISIS603380</strain>
    </source>
</reference>
<dbReference type="GO" id="GO:0007015">
    <property type="term" value="P:actin filament organization"/>
    <property type="evidence" value="ECO:0007669"/>
    <property type="project" value="TreeGrafter"/>
</dbReference>
<keyword evidence="4" id="KW-0206">Cytoskeleton</keyword>
<comment type="subcellular location">
    <subcellularLocation>
        <location evidence="1">Cytoplasm</location>
        <location evidence="1">Cytoskeleton</location>
    </subcellularLocation>
</comment>
<dbReference type="InterPro" id="IPR014799">
    <property type="entry name" value="ASD2_dom"/>
</dbReference>
<dbReference type="PANTHER" id="PTHR15012:SF33">
    <property type="entry name" value="PROTEIN SHROOM3"/>
    <property type="match status" value="1"/>
</dbReference>
<dbReference type="eggNOG" id="ENOG502QUU2">
    <property type="taxonomic scope" value="Eukaryota"/>
</dbReference>
<dbReference type="AlphaFoldDB" id="G3UH64"/>
<feature type="region of interest" description="Disordered" evidence="5">
    <location>
        <begin position="38"/>
        <end position="62"/>
    </location>
</feature>
<evidence type="ECO:0000256" key="2">
    <source>
        <dbReference type="ARBA" id="ARBA00006469"/>
    </source>
</evidence>
<dbReference type="STRING" id="9785.ENSLAFP00000027172"/>
<reference evidence="7" key="2">
    <citation type="submission" date="2025-08" db="UniProtKB">
        <authorList>
            <consortium name="Ensembl"/>
        </authorList>
    </citation>
    <scope>IDENTIFICATION</scope>
    <source>
        <strain evidence="7">Isolate ISIS603380</strain>
    </source>
</reference>
<feature type="compositionally biased region" description="Low complexity" evidence="5">
    <location>
        <begin position="46"/>
        <end position="55"/>
    </location>
</feature>
<keyword evidence="8" id="KW-1185">Reference proteome</keyword>
<dbReference type="InterPro" id="IPR027685">
    <property type="entry name" value="Shroom_fam"/>
</dbReference>
<evidence type="ECO:0000313" key="8">
    <source>
        <dbReference type="Proteomes" id="UP000007646"/>
    </source>
</evidence>
<dbReference type="GO" id="GO:0030864">
    <property type="term" value="C:cortical actin cytoskeleton"/>
    <property type="evidence" value="ECO:0007669"/>
    <property type="project" value="TreeGrafter"/>
</dbReference>
<evidence type="ECO:0000256" key="5">
    <source>
        <dbReference type="SAM" id="MobiDB-lite"/>
    </source>
</evidence>
<reference evidence="7 8" key="1">
    <citation type="submission" date="2009-06" db="EMBL/GenBank/DDBJ databases">
        <title>The Genome Sequence of Loxodonta africana (African elephant).</title>
        <authorList>
            <person name="Di Palma F."/>
            <person name="Heiman D."/>
            <person name="Young S."/>
            <person name="Johnson J."/>
            <person name="Lander E.S."/>
            <person name="Lindblad-Toh K."/>
        </authorList>
    </citation>
    <scope>NUCLEOTIDE SEQUENCE [LARGE SCALE GENOMIC DNA]</scope>
    <source>
        <strain evidence="7 8">Isolate ISIS603380</strain>
    </source>
</reference>
<proteinExistence type="inferred from homology"/>
<evidence type="ECO:0000256" key="3">
    <source>
        <dbReference type="ARBA" id="ARBA00022490"/>
    </source>
</evidence>
<dbReference type="HOGENOM" id="CLU_1079867_0_0_1"/>
<feature type="domain" description="ASD2" evidence="6">
    <location>
        <begin position="150"/>
        <end position="264"/>
    </location>
</feature>